<sequence length="88" mass="10550">MSIQDITNNQLHLAESLLCPLIEAYKSEIQRMDKSIEERRELLKEKKLNDEQIKQLTTDVGTRFLTQFYLDELLDEAQRRLRTQQQQQ</sequence>
<evidence type="ECO:0000313" key="2">
    <source>
        <dbReference type="Proteomes" id="UP000663874"/>
    </source>
</evidence>
<proteinExistence type="predicted"/>
<reference evidence="1" key="1">
    <citation type="submission" date="2021-02" db="EMBL/GenBank/DDBJ databases">
        <authorList>
            <person name="Nowell W R."/>
        </authorList>
    </citation>
    <scope>NUCLEOTIDE SEQUENCE</scope>
</reference>
<comment type="caution">
    <text evidence="1">The sequence shown here is derived from an EMBL/GenBank/DDBJ whole genome shotgun (WGS) entry which is preliminary data.</text>
</comment>
<accession>A0A819X435</accession>
<evidence type="ECO:0000313" key="1">
    <source>
        <dbReference type="EMBL" id="CAF4134952.1"/>
    </source>
</evidence>
<dbReference type="AlphaFoldDB" id="A0A819X435"/>
<dbReference type="Proteomes" id="UP000663874">
    <property type="component" value="Unassembled WGS sequence"/>
</dbReference>
<dbReference type="EMBL" id="CAJOBE010011625">
    <property type="protein sequence ID" value="CAF4134952.1"/>
    <property type="molecule type" value="Genomic_DNA"/>
</dbReference>
<protein>
    <submittedName>
        <fullName evidence="1">Uncharacterized protein</fullName>
    </submittedName>
</protein>
<gene>
    <name evidence="1" type="ORF">FNK824_LOCUS32922</name>
</gene>
<organism evidence="1 2">
    <name type="scientific">Rotaria sordida</name>
    <dbReference type="NCBI Taxonomy" id="392033"/>
    <lineage>
        <taxon>Eukaryota</taxon>
        <taxon>Metazoa</taxon>
        <taxon>Spiralia</taxon>
        <taxon>Gnathifera</taxon>
        <taxon>Rotifera</taxon>
        <taxon>Eurotatoria</taxon>
        <taxon>Bdelloidea</taxon>
        <taxon>Philodinida</taxon>
        <taxon>Philodinidae</taxon>
        <taxon>Rotaria</taxon>
    </lineage>
</organism>
<name>A0A819X435_9BILA</name>